<dbReference type="AlphaFoldDB" id="A0A225V8H3"/>
<gene>
    <name evidence="1" type="ORF">PHMEG_00026888</name>
</gene>
<dbReference type="EMBL" id="NBNE01006672">
    <property type="protein sequence ID" value="OWZ01675.1"/>
    <property type="molecule type" value="Genomic_DNA"/>
</dbReference>
<name>A0A225V8H3_9STRA</name>
<dbReference type="OrthoDB" id="26838at2759"/>
<dbReference type="PANTHER" id="PTHR20953">
    <property type="entry name" value="KINASE-RELATED"/>
    <property type="match status" value="1"/>
</dbReference>
<comment type="caution">
    <text evidence="1">The sequence shown here is derived from an EMBL/GenBank/DDBJ whole genome shotgun (WGS) entry which is preliminary data.</text>
</comment>
<dbReference type="Proteomes" id="UP000198211">
    <property type="component" value="Unassembled WGS sequence"/>
</dbReference>
<dbReference type="PANTHER" id="PTHR20953:SF3">
    <property type="entry name" value="P-LOOP CONTAINING NUCLEOSIDE TRIPHOSPHATE HYDROLASES SUPERFAMILY PROTEIN"/>
    <property type="match status" value="1"/>
</dbReference>
<protein>
    <submittedName>
        <fullName evidence="1">Uncharacterized protein</fullName>
    </submittedName>
</protein>
<dbReference type="STRING" id="4795.A0A225V8H3"/>
<organism evidence="1 2">
    <name type="scientific">Phytophthora megakarya</name>
    <dbReference type="NCBI Taxonomy" id="4795"/>
    <lineage>
        <taxon>Eukaryota</taxon>
        <taxon>Sar</taxon>
        <taxon>Stramenopiles</taxon>
        <taxon>Oomycota</taxon>
        <taxon>Peronosporomycetes</taxon>
        <taxon>Peronosporales</taxon>
        <taxon>Peronosporaceae</taxon>
        <taxon>Phytophthora</taxon>
    </lineage>
</organism>
<evidence type="ECO:0000313" key="1">
    <source>
        <dbReference type="EMBL" id="OWZ01675.1"/>
    </source>
</evidence>
<accession>A0A225V8H3</accession>
<keyword evidence="2" id="KW-1185">Reference proteome</keyword>
<sequence>MMVRSSQNQAAVVAETLIMDEIGRKEEVLAASTVRQRGPRLIASAHGDFRALIKNPDLKGLIGGSQQVTVGDDAAAKSPTKSKLQTQRTGNFDVIVELDHVIRGRCRIIWDVAKAVDSIFEGNGYSFETRQWDISTQGVQVLDE</sequence>
<proteinExistence type="predicted"/>
<reference evidence="2" key="1">
    <citation type="submission" date="2017-03" db="EMBL/GenBank/DDBJ databases">
        <title>Phytopthora megakarya and P. palmivora, two closely related causual agents of cacao black pod achieved similar genome size and gene model numbers by different mechanisms.</title>
        <authorList>
            <person name="Ali S."/>
            <person name="Shao J."/>
            <person name="Larry D.J."/>
            <person name="Kronmiller B."/>
            <person name="Shen D."/>
            <person name="Strem M.D."/>
            <person name="Melnick R.L."/>
            <person name="Guiltinan M.J."/>
            <person name="Tyler B.M."/>
            <person name="Meinhardt L.W."/>
            <person name="Bailey B.A."/>
        </authorList>
    </citation>
    <scope>NUCLEOTIDE SEQUENCE [LARGE SCALE GENOMIC DNA]</scope>
    <source>
        <strain evidence="2">zdho120</strain>
    </source>
</reference>
<evidence type="ECO:0000313" key="2">
    <source>
        <dbReference type="Proteomes" id="UP000198211"/>
    </source>
</evidence>